<proteinExistence type="predicted"/>
<keyword evidence="3" id="KW-1185">Reference proteome</keyword>
<accession>A0A0C3EWH5</accession>
<gene>
    <name evidence="2" type="ORF">PILCRDRAFT_16186</name>
</gene>
<evidence type="ECO:0000313" key="3">
    <source>
        <dbReference type="Proteomes" id="UP000054166"/>
    </source>
</evidence>
<reference evidence="3" key="2">
    <citation type="submission" date="2015-01" db="EMBL/GenBank/DDBJ databases">
        <title>Evolutionary Origins and Diversification of the Mycorrhizal Mutualists.</title>
        <authorList>
            <consortium name="DOE Joint Genome Institute"/>
            <consortium name="Mycorrhizal Genomics Consortium"/>
            <person name="Kohler A."/>
            <person name="Kuo A."/>
            <person name="Nagy L.G."/>
            <person name="Floudas D."/>
            <person name="Copeland A."/>
            <person name="Barry K.W."/>
            <person name="Cichocki N."/>
            <person name="Veneault-Fourrey C."/>
            <person name="LaButti K."/>
            <person name="Lindquist E.A."/>
            <person name="Lipzen A."/>
            <person name="Lundell T."/>
            <person name="Morin E."/>
            <person name="Murat C."/>
            <person name="Riley R."/>
            <person name="Ohm R."/>
            <person name="Sun H."/>
            <person name="Tunlid A."/>
            <person name="Henrissat B."/>
            <person name="Grigoriev I.V."/>
            <person name="Hibbett D.S."/>
            <person name="Martin F."/>
        </authorList>
    </citation>
    <scope>NUCLEOTIDE SEQUENCE [LARGE SCALE GENOMIC DNA]</scope>
    <source>
        <strain evidence="3">F 1598</strain>
    </source>
</reference>
<dbReference type="Proteomes" id="UP000054166">
    <property type="component" value="Unassembled WGS sequence"/>
</dbReference>
<reference evidence="2 3" key="1">
    <citation type="submission" date="2014-04" db="EMBL/GenBank/DDBJ databases">
        <authorList>
            <consortium name="DOE Joint Genome Institute"/>
            <person name="Kuo A."/>
            <person name="Tarkka M."/>
            <person name="Buscot F."/>
            <person name="Kohler A."/>
            <person name="Nagy L.G."/>
            <person name="Floudas D."/>
            <person name="Copeland A."/>
            <person name="Barry K.W."/>
            <person name="Cichocki N."/>
            <person name="Veneault-Fourrey C."/>
            <person name="LaButti K."/>
            <person name="Lindquist E.A."/>
            <person name="Lipzen A."/>
            <person name="Lundell T."/>
            <person name="Morin E."/>
            <person name="Murat C."/>
            <person name="Sun H."/>
            <person name="Tunlid A."/>
            <person name="Henrissat B."/>
            <person name="Grigoriev I.V."/>
            <person name="Hibbett D.S."/>
            <person name="Martin F."/>
            <person name="Nordberg H.P."/>
            <person name="Cantor M.N."/>
            <person name="Hua S.X."/>
        </authorList>
    </citation>
    <scope>NUCLEOTIDE SEQUENCE [LARGE SCALE GENOMIC DNA]</scope>
    <source>
        <strain evidence="2 3">F 1598</strain>
    </source>
</reference>
<feature type="region of interest" description="Disordered" evidence="1">
    <location>
        <begin position="1"/>
        <end position="36"/>
    </location>
</feature>
<protein>
    <submittedName>
        <fullName evidence="2">Uncharacterized protein</fullName>
    </submittedName>
</protein>
<sequence>MAQVTIEDKESPSVEADEEQEQHSVPEESAVEDNKDHKYIKVEEDEDADVVYICAVRANTNEELVEDVADTSSVSNGTSTTVESTNTSIELTDIPSDMTPNELLLTLSENTRIEIYMRRKMQEEPNWTPPKITIDVERHKYSSKVGNKLLRMGYTYDEEELDSEWIQSLAVQDPIEFQELTGYRVPTQDDYDYNTAPAYSLLGQIH</sequence>
<feature type="compositionally biased region" description="Basic and acidic residues" evidence="1">
    <location>
        <begin position="21"/>
        <end position="36"/>
    </location>
</feature>
<dbReference type="AlphaFoldDB" id="A0A0C3EWH5"/>
<name>A0A0C3EWH5_PILCF</name>
<feature type="compositionally biased region" description="Basic and acidic residues" evidence="1">
    <location>
        <begin position="1"/>
        <end position="12"/>
    </location>
</feature>
<organism evidence="2 3">
    <name type="scientific">Piloderma croceum (strain F 1598)</name>
    <dbReference type="NCBI Taxonomy" id="765440"/>
    <lineage>
        <taxon>Eukaryota</taxon>
        <taxon>Fungi</taxon>
        <taxon>Dikarya</taxon>
        <taxon>Basidiomycota</taxon>
        <taxon>Agaricomycotina</taxon>
        <taxon>Agaricomycetes</taxon>
        <taxon>Agaricomycetidae</taxon>
        <taxon>Atheliales</taxon>
        <taxon>Atheliaceae</taxon>
        <taxon>Piloderma</taxon>
    </lineage>
</organism>
<evidence type="ECO:0000313" key="2">
    <source>
        <dbReference type="EMBL" id="KIM72364.1"/>
    </source>
</evidence>
<dbReference type="InParanoid" id="A0A0C3EWH5"/>
<dbReference type="EMBL" id="KN833137">
    <property type="protein sequence ID" value="KIM72364.1"/>
    <property type="molecule type" value="Genomic_DNA"/>
</dbReference>
<evidence type="ECO:0000256" key="1">
    <source>
        <dbReference type="SAM" id="MobiDB-lite"/>
    </source>
</evidence>
<dbReference type="HOGENOM" id="CLU_1332378_0_0_1"/>